<comment type="subcellular location">
    <subcellularLocation>
        <location evidence="1 4">Bacterial flagellum basal body</location>
    </subcellularLocation>
</comment>
<evidence type="ECO:0000256" key="2">
    <source>
        <dbReference type="ARBA" id="ARBA00009677"/>
    </source>
</evidence>
<comment type="subunit">
    <text evidence="4">The basal body constitutes a major portion of the flagellar organelle and consists of five rings (E,L,P,S, and M) mounted on a central rod. The rod consists of about 26 subunits of FlgG in the distal portion, and FlgB, FlgC and FlgF are thought to build up the proximal portion of the rod with about 6 subunits each.</text>
</comment>
<dbReference type="Pfam" id="PF06429">
    <property type="entry name" value="Flg_bbr_C"/>
    <property type="match status" value="1"/>
</dbReference>
<evidence type="ECO:0000259" key="7">
    <source>
        <dbReference type="Pfam" id="PF22692"/>
    </source>
</evidence>
<evidence type="ECO:0000259" key="6">
    <source>
        <dbReference type="Pfam" id="PF06429"/>
    </source>
</evidence>
<keyword evidence="9" id="KW-1185">Reference proteome</keyword>
<dbReference type="InterPro" id="IPR012836">
    <property type="entry name" value="FlgF"/>
</dbReference>
<dbReference type="InterPro" id="IPR020013">
    <property type="entry name" value="Flagellar_FlgE/F/G"/>
</dbReference>
<dbReference type="NCBIfam" id="TIGR03506">
    <property type="entry name" value="FlgEFG_subfam"/>
    <property type="match status" value="1"/>
</dbReference>
<dbReference type="EMBL" id="VLLF01000002">
    <property type="protein sequence ID" value="TWI90385.1"/>
    <property type="molecule type" value="Genomic_DNA"/>
</dbReference>
<dbReference type="RefSeq" id="WP_145341515.1">
    <property type="nucleotide sequence ID" value="NZ_SMLY01000085.1"/>
</dbReference>
<evidence type="ECO:0000313" key="9">
    <source>
        <dbReference type="Proteomes" id="UP000320593"/>
    </source>
</evidence>
<name>A0A562T9W3_9HYPH</name>
<dbReference type="InterPro" id="IPR019776">
    <property type="entry name" value="Flagellar_basal_body_rod_CS"/>
</dbReference>
<dbReference type="PANTHER" id="PTHR30435:SF19">
    <property type="entry name" value="FLAGELLAR BASAL-BODY ROD PROTEIN FLGG"/>
    <property type="match status" value="1"/>
</dbReference>
<dbReference type="InterPro" id="IPR037925">
    <property type="entry name" value="FlgE/F/G-like"/>
</dbReference>
<accession>A0A562T9W3</accession>
<dbReference type="InterPro" id="IPR053967">
    <property type="entry name" value="LlgE_F_G-like_D1"/>
</dbReference>
<keyword evidence="8" id="KW-0966">Cell projection</keyword>
<dbReference type="SUPFAM" id="SSF117143">
    <property type="entry name" value="Flagellar hook protein flgE"/>
    <property type="match status" value="1"/>
</dbReference>
<dbReference type="AlphaFoldDB" id="A0A562T9W3"/>
<dbReference type="Proteomes" id="UP000320593">
    <property type="component" value="Unassembled WGS sequence"/>
</dbReference>
<gene>
    <name evidence="8" type="ORF">JM93_01366</name>
</gene>
<keyword evidence="3 4" id="KW-0975">Bacterial flagellum</keyword>
<comment type="caution">
    <text evidence="8">The sequence shown here is derived from an EMBL/GenBank/DDBJ whole genome shotgun (WGS) entry which is preliminary data.</text>
</comment>
<feature type="domain" description="Flagellar basal body rod protein N-terminal" evidence="5">
    <location>
        <begin position="7"/>
        <end position="35"/>
    </location>
</feature>
<protein>
    <recommendedName>
        <fullName evidence="4">Flagellar basal-body rod protein FlgF</fullName>
    </recommendedName>
</protein>
<evidence type="ECO:0000256" key="3">
    <source>
        <dbReference type="ARBA" id="ARBA00023143"/>
    </source>
</evidence>
<organism evidence="8 9">
    <name type="scientific">Roseibium hamelinense</name>
    <dbReference type="NCBI Taxonomy" id="150831"/>
    <lineage>
        <taxon>Bacteria</taxon>
        <taxon>Pseudomonadati</taxon>
        <taxon>Pseudomonadota</taxon>
        <taxon>Alphaproteobacteria</taxon>
        <taxon>Hyphomicrobiales</taxon>
        <taxon>Stappiaceae</taxon>
        <taxon>Roseibium</taxon>
    </lineage>
</organism>
<evidence type="ECO:0000256" key="1">
    <source>
        <dbReference type="ARBA" id="ARBA00004117"/>
    </source>
</evidence>
<evidence type="ECO:0000256" key="4">
    <source>
        <dbReference type="RuleBase" id="RU362116"/>
    </source>
</evidence>
<dbReference type="OrthoDB" id="9804559at2"/>
<comment type="similarity">
    <text evidence="2 4">Belongs to the flagella basal body rod proteins family.</text>
</comment>
<proteinExistence type="inferred from homology"/>
<dbReference type="PROSITE" id="PS00588">
    <property type="entry name" value="FLAGELLA_BB_ROD"/>
    <property type="match status" value="1"/>
</dbReference>
<evidence type="ECO:0000259" key="5">
    <source>
        <dbReference type="Pfam" id="PF00460"/>
    </source>
</evidence>
<dbReference type="InterPro" id="IPR010930">
    <property type="entry name" value="Flg_bb/hook_C_dom"/>
</dbReference>
<dbReference type="GO" id="GO:0071978">
    <property type="term" value="P:bacterial-type flagellum-dependent swarming motility"/>
    <property type="evidence" value="ECO:0007669"/>
    <property type="project" value="TreeGrafter"/>
</dbReference>
<dbReference type="PANTHER" id="PTHR30435">
    <property type="entry name" value="FLAGELLAR PROTEIN"/>
    <property type="match status" value="1"/>
</dbReference>
<keyword evidence="8" id="KW-0282">Flagellum</keyword>
<evidence type="ECO:0000313" key="8">
    <source>
        <dbReference type="EMBL" id="TWI90385.1"/>
    </source>
</evidence>
<sequence>MENAQLVALSRQTVLRNQLDVVANNMANINTSGYKSQRLLFEEYLMPVAEATEFPTPDEDLSYVHDYASYTNFTAGAIKLSGNEFDLAIEGDAFFAVQLPDGTEAYTRNGAFHLDNQGMLVTSEGQPVLTNGGPIFFNTEDGRVDIARDGTISTELGARGQIRLARFENPQALVQAGDTLFTGEEPLPVANVRVVQGAVEQSNAEGVVEMTRMIEIQRAYTTISKLIKDTDDLRKQAISTLGRLEA</sequence>
<dbReference type="Pfam" id="PF22692">
    <property type="entry name" value="LlgE_F_G_D1"/>
    <property type="match status" value="1"/>
</dbReference>
<feature type="domain" description="Flagellar basal-body/hook protein C-terminal" evidence="6">
    <location>
        <begin position="195"/>
        <end position="239"/>
    </location>
</feature>
<reference evidence="8 9" key="1">
    <citation type="submission" date="2019-07" db="EMBL/GenBank/DDBJ databases">
        <title>Genomic Encyclopedia of Archaeal and Bacterial Type Strains, Phase II (KMG-II): from individual species to whole genera.</title>
        <authorList>
            <person name="Goeker M."/>
        </authorList>
    </citation>
    <scope>NUCLEOTIDE SEQUENCE [LARGE SCALE GENOMIC DNA]</scope>
    <source>
        <strain evidence="8 9">ATCC BAA-252</strain>
    </source>
</reference>
<dbReference type="InterPro" id="IPR001444">
    <property type="entry name" value="Flag_bb_rod_N"/>
</dbReference>
<dbReference type="Pfam" id="PF00460">
    <property type="entry name" value="Flg_bb_rod"/>
    <property type="match status" value="1"/>
</dbReference>
<feature type="domain" description="Flagellar hook protein FlgE/F/G-like D1" evidence="7">
    <location>
        <begin position="88"/>
        <end position="153"/>
    </location>
</feature>
<keyword evidence="8" id="KW-0969">Cilium</keyword>
<dbReference type="NCBIfam" id="TIGR02490">
    <property type="entry name" value="flgF"/>
    <property type="match status" value="1"/>
</dbReference>
<dbReference type="GO" id="GO:0030694">
    <property type="term" value="C:bacterial-type flagellum basal body, rod"/>
    <property type="evidence" value="ECO:0007669"/>
    <property type="project" value="UniProtKB-UniRule"/>
</dbReference>